<evidence type="ECO:0000313" key="2">
    <source>
        <dbReference type="Proteomes" id="UP000601736"/>
    </source>
</evidence>
<comment type="caution">
    <text evidence="1">The sequence shown here is derived from an EMBL/GenBank/DDBJ whole genome shotgun (WGS) entry which is preliminary data.</text>
</comment>
<reference evidence="1" key="1">
    <citation type="submission" date="2021-02" db="EMBL/GenBank/DDBJ databases">
        <authorList>
            <person name="Han P."/>
        </authorList>
    </citation>
    <scope>NUCLEOTIDE SEQUENCE</scope>
    <source>
        <strain evidence="1">Nitrosomonas nitrosa 18-3D</strain>
    </source>
</reference>
<proteinExistence type="predicted"/>
<dbReference type="Proteomes" id="UP000601736">
    <property type="component" value="Unassembled WGS sequence"/>
</dbReference>
<dbReference type="NCBIfam" id="TIGR02564">
    <property type="entry name" value="cas_Csy1"/>
    <property type="match status" value="1"/>
</dbReference>
<evidence type="ECO:0000313" key="1">
    <source>
        <dbReference type="EMBL" id="CAE6502553.1"/>
    </source>
</evidence>
<protein>
    <submittedName>
        <fullName evidence="1">CRISPR-associated protein Csy1</fullName>
    </submittedName>
</protein>
<dbReference type="InterPro" id="IPR013397">
    <property type="entry name" value="CRISPR-assoc_prot_Csy1"/>
</dbReference>
<dbReference type="Pfam" id="PF09611">
    <property type="entry name" value="Cas_Csy1"/>
    <property type="match status" value="1"/>
</dbReference>
<dbReference type="AlphaFoldDB" id="A0A8H9DB87"/>
<organism evidence="1 2">
    <name type="scientific">Nitrosomonas nitrosa</name>
    <dbReference type="NCBI Taxonomy" id="52442"/>
    <lineage>
        <taxon>Bacteria</taxon>
        <taxon>Pseudomonadati</taxon>
        <taxon>Pseudomonadota</taxon>
        <taxon>Betaproteobacteria</taxon>
        <taxon>Nitrosomonadales</taxon>
        <taxon>Nitrosomonadaceae</taxon>
        <taxon>Nitrosomonas</taxon>
    </lineage>
</organism>
<dbReference type="RefSeq" id="WP_204799674.1">
    <property type="nucleotide sequence ID" value="NZ_CAJNAP010000012.1"/>
</dbReference>
<dbReference type="EMBL" id="CAJNAP010000012">
    <property type="protein sequence ID" value="CAE6502553.1"/>
    <property type="molecule type" value="Genomic_DNA"/>
</dbReference>
<name>A0A8H9DB87_9PROT</name>
<gene>
    <name evidence="1" type="ORF">NMYAN_20219</name>
</gene>
<accession>A0A8H9DB87</accession>
<sequence>MENQQIIEVIEAFFQRKKEPGIEKIVKEAVKICGEKIAKSSESQDVKDQAKALLDSKKTKKQSALDNIQEKYMQLLNLSYQNPVFLSDVKSDTAKSILALDEKFSPNHWLADASNKASGVVLDVTHISKLTHSSAKASNFNALVFGTQQPKTLLITANFTGKIPIDFAYSTAEYAPIAEFLQLDCAGQMLGKILCNNPAALKPFAQDDAQLLQWQEQFNLAFNEKNKSSHILVKQVYFPLTSATDYHLLTPLTSSSLAQIIYDRIWEARRKDTPVNKARAEKTFSSEVVRSFHRTAVLKATQTNHQNVSNLNGKRSGQLILLPAIPPQWQTQTKPPIHLKTLFNKQLATQAKEPLTELKNLLLAIKANKLSVNLQRKQLIRRHLIEIADVVFDYAAQIQGLKQHTSWSQASQLPAHQQYWLDPLRQDEEFQTAKATLDWTSDVVVDFSKWINRHIKHKQLTLGAAHEKQWQKLFTPLLREFNALAEADLEIGAVEKQA</sequence>